<feature type="binding site" evidence="7">
    <location>
        <begin position="117"/>
        <end position="123"/>
    </location>
    <ligand>
        <name>ATP</name>
        <dbReference type="ChEBI" id="CHEBI:30616"/>
    </ligand>
</feature>
<evidence type="ECO:0000256" key="6">
    <source>
        <dbReference type="ARBA" id="ARBA00022840"/>
    </source>
</evidence>
<feature type="domain" description="Mur ligase central" evidence="10">
    <location>
        <begin position="115"/>
        <end position="297"/>
    </location>
</feature>
<proteinExistence type="inferred from homology"/>
<dbReference type="Pfam" id="PF08245">
    <property type="entry name" value="Mur_ligase_M"/>
    <property type="match status" value="1"/>
</dbReference>
<dbReference type="InterPro" id="IPR004101">
    <property type="entry name" value="Mur_ligase_C"/>
</dbReference>
<comment type="pathway">
    <text evidence="2 7 8">Cell wall biogenesis; peptidoglycan biosynthesis.</text>
</comment>
<protein>
    <recommendedName>
        <fullName evidence="7 8">UDP-N-acetylmuramoylalanine--D-glutamate ligase</fullName>
        <ecNumber evidence="7 8">6.3.2.9</ecNumber>
    </recommendedName>
    <alternativeName>
        <fullName evidence="7">D-glutamic acid-adding enzyme</fullName>
    </alternativeName>
    <alternativeName>
        <fullName evidence="7">UDP-N-acetylmuramoyl-L-alanyl-D-glutamate synthetase</fullName>
    </alternativeName>
</protein>
<evidence type="ECO:0000256" key="3">
    <source>
        <dbReference type="ARBA" id="ARBA00022490"/>
    </source>
</evidence>
<evidence type="ECO:0000256" key="8">
    <source>
        <dbReference type="RuleBase" id="RU003664"/>
    </source>
</evidence>
<reference evidence="12" key="1">
    <citation type="journal article" date="2019" name="Int. J. Syst. Evol. Microbiol.">
        <title>The Global Catalogue of Microorganisms (GCM) 10K type strain sequencing project: providing services to taxonomists for standard genome sequencing and annotation.</title>
        <authorList>
            <consortium name="The Broad Institute Genomics Platform"/>
            <consortium name="The Broad Institute Genome Sequencing Center for Infectious Disease"/>
            <person name="Wu L."/>
            <person name="Ma J."/>
        </authorList>
    </citation>
    <scope>NUCLEOTIDE SEQUENCE [LARGE SCALE GENOMIC DNA]</scope>
    <source>
        <strain evidence="12">CECT 8472</strain>
    </source>
</reference>
<dbReference type="Proteomes" id="UP001595799">
    <property type="component" value="Unassembled WGS sequence"/>
</dbReference>
<comment type="catalytic activity">
    <reaction evidence="7 8">
        <text>UDP-N-acetyl-alpha-D-muramoyl-L-alanine + D-glutamate + ATP = UDP-N-acetyl-alpha-D-muramoyl-L-alanyl-D-glutamate + ADP + phosphate + H(+)</text>
        <dbReference type="Rhea" id="RHEA:16429"/>
        <dbReference type="ChEBI" id="CHEBI:15378"/>
        <dbReference type="ChEBI" id="CHEBI:29986"/>
        <dbReference type="ChEBI" id="CHEBI:30616"/>
        <dbReference type="ChEBI" id="CHEBI:43474"/>
        <dbReference type="ChEBI" id="CHEBI:83898"/>
        <dbReference type="ChEBI" id="CHEBI:83900"/>
        <dbReference type="ChEBI" id="CHEBI:456216"/>
        <dbReference type="EC" id="6.3.2.9"/>
    </reaction>
</comment>
<evidence type="ECO:0000256" key="2">
    <source>
        <dbReference type="ARBA" id="ARBA00004752"/>
    </source>
</evidence>
<evidence type="ECO:0000259" key="10">
    <source>
        <dbReference type="Pfam" id="PF08245"/>
    </source>
</evidence>
<dbReference type="Gene3D" id="3.40.50.720">
    <property type="entry name" value="NAD(P)-binding Rossmann-like Domain"/>
    <property type="match status" value="1"/>
</dbReference>
<evidence type="ECO:0000256" key="5">
    <source>
        <dbReference type="ARBA" id="ARBA00022741"/>
    </source>
</evidence>
<gene>
    <name evidence="7 11" type="primary">murD</name>
    <name evidence="11" type="ORF">ACFOW6_00560</name>
</gene>
<dbReference type="NCBIfam" id="TIGR01087">
    <property type="entry name" value="murD"/>
    <property type="match status" value="1"/>
</dbReference>
<keyword evidence="4 7" id="KW-0436">Ligase</keyword>
<comment type="similarity">
    <text evidence="7">Belongs to the MurCDEF family.</text>
</comment>
<dbReference type="HAMAP" id="MF_00639">
    <property type="entry name" value="MurD"/>
    <property type="match status" value="1"/>
</dbReference>
<dbReference type="Gene3D" id="3.40.1190.10">
    <property type="entry name" value="Mur-like, catalytic domain"/>
    <property type="match status" value="1"/>
</dbReference>
<dbReference type="InterPro" id="IPR005762">
    <property type="entry name" value="MurD"/>
</dbReference>
<comment type="function">
    <text evidence="7 8">Cell wall formation. Catalyzes the addition of glutamate to the nucleotide precursor UDP-N-acetylmuramoyl-L-alanine (UMA).</text>
</comment>
<evidence type="ECO:0000256" key="1">
    <source>
        <dbReference type="ARBA" id="ARBA00004496"/>
    </source>
</evidence>
<evidence type="ECO:0000256" key="7">
    <source>
        <dbReference type="HAMAP-Rule" id="MF_00639"/>
    </source>
</evidence>
<dbReference type="PANTHER" id="PTHR43692:SF1">
    <property type="entry name" value="UDP-N-ACETYLMURAMOYLALANINE--D-GLUTAMATE LIGASE"/>
    <property type="match status" value="1"/>
</dbReference>
<keyword evidence="7 8" id="KW-0132">Cell division</keyword>
<accession>A0ABV8UGI7</accession>
<dbReference type="Pfam" id="PF21799">
    <property type="entry name" value="MurD-like_N"/>
    <property type="match status" value="1"/>
</dbReference>
<dbReference type="Pfam" id="PF02875">
    <property type="entry name" value="Mur_ligase_C"/>
    <property type="match status" value="1"/>
</dbReference>
<keyword evidence="3 7" id="KW-0963">Cytoplasm</keyword>
<dbReference type="GO" id="GO:0008764">
    <property type="term" value="F:UDP-N-acetylmuramoylalanine-D-glutamate ligase activity"/>
    <property type="evidence" value="ECO:0007669"/>
    <property type="project" value="UniProtKB-EC"/>
</dbReference>
<organism evidence="11 12">
    <name type="scientific">Fodinicurvata halophila</name>
    <dbReference type="NCBI Taxonomy" id="1419723"/>
    <lineage>
        <taxon>Bacteria</taxon>
        <taxon>Pseudomonadati</taxon>
        <taxon>Pseudomonadota</taxon>
        <taxon>Alphaproteobacteria</taxon>
        <taxon>Rhodospirillales</taxon>
        <taxon>Rhodovibrionaceae</taxon>
        <taxon>Fodinicurvata</taxon>
    </lineage>
</organism>
<dbReference type="Gene3D" id="3.90.190.20">
    <property type="entry name" value="Mur ligase, C-terminal domain"/>
    <property type="match status" value="1"/>
</dbReference>
<keyword evidence="6 7" id="KW-0067">ATP-binding</keyword>
<dbReference type="EMBL" id="JBHSCW010000001">
    <property type="protein sequence ID" value="MFC4350024.1"/>
    <property type="molecule type" value="Genomic_DNA"/>
</dbReference>
<dbReference type="SUPFAM" id="SSF53244">
    <property type="entry name" value="MurD-like peptide ligases, peptide-binding domain"/>
    <property type="match status" value="1"/>
</dbReference>
<evidence type="ECO:0000256" key="4">
    <source>
        <dbReference type="ARBA" id="ARBA00022598"/>
    </source>
</evidence>
<dbReference type="InterPro" id="IPR036615">
    <property type="entry name" value="Mur_ligase_C_dom_sf"/>
</dbReference>
<dbReference type="InterPro" id="IPR013221">
    <property type="entry name" value="Mur_ligase_cen"/>
</dbReference>
<evidence type="ECO:0000259" key="9">
    <source>
        <dbReference type="Pfam" id="PF02875"/>
    </source>
</evidence>
<keyword evidence="12" id="KW-1185">Reference proteome</keyword>
<comment type="subcellular location">
    <subcellularLocation>
        <location evidence="1 7 8">Cytoplasm</location>
    </subcellularLocation>
</comment>
<comment type="caution">
    <text evidence="11">The sequence shown here is derived from an EMBL/GenBank/DDBJ whole genome shotgun (WGS) entry which is preliminary data.</text>
</comment>
<name>A0ABV8UGI7_9PROT</name>
<dbReference type="SUPFAM" id="SSF53623">
    <property type="entry name" value="MurD-like peptide ligases, catalytic domain"/>
    <property type="match status" value="1"/>
</dbReference>
<keyword evidence="5 7" id="KW-0547">Nucleotide-binding</keyword>
<dbReference type="EC" id="6.3.2.9" evidence="7 8"/>
<keyword evidence="7 8" id="KW-0133">Cell shape</keyword>
<keyword evidence="7 8" id="KW-0131">Cell cycle</keyword>
<evidence type="ECO:0000313" key="11">
    <source>
        <dbReference type="EMBL" id="MFC4350024.1"/>
    </source>
</evidence>
<sequence>MIELPFMEGCTVAVLGLGKSGRSAARALLASGAEVWAWDDNEDARARAAAADIPLVDLMQADWSQPISLILSPGIPLHHPAPHPVVAKAEAAGVEVVGDIELLGRVQPDAHYIGVTGTNGKSTTTALIGHVLNMARRIVYTGGNLGTPALEFDPVGREGFYVLEMSSYQLELTLSITFEVAVLLNVSPDHLDRHGGLEGYVAAKKQIFRRQTSTRTAVVGVDDELSRQVFEELCSRGEQRVIPVSGRQPVAGGVYADGDFLVDDSEGGQVPVLPLGELVHLPGAHNWQNAAAAFAACRAAGIEPAVVMACLRSFAGLPHRQELVAEIEGVRFVNDSKATNVDAAARALSCYERIYWIAGGRAKEGGLEGLQPWYPRIVKAFLIGEAAEEFAGTLEGQLQTERSGTLEAAVKAAAQAAEGDEGAVVLLSPACASFDQFANFEERGDAFRALVKSLQQGTAEAGQVRS</sequence>
<dbReference type="RefSeq" id="WP_382420069.1">
    <property type="nucleotide sequence ID" value="NZ_JBHSCW010000001.1"/>
</dbReference>
<keyword evidence="7 8" id="KW-0573">Peptidoglycan synthesis</keyword>
<keyword evidence="7 8" id="KW-0961">Cell wall biogenesis/degradation</keyword>
<dbReference type="SUPFAM" id="SSF51984">
    <property type="entry name" value="MurCD N-terminal domain"/>
    <property type="match status" value="1"/>
</dbReference>
<dbReference type="InterPro" id="IPR036565">
    <property type="entry name" value="Mur-like_cat_sf"/>
</dbReference>
<feature type="domain" description="Mur ligase C-terminal" evidence="9">
    <location>
        <begin position="319"/>
        <end position="431"/>
    </location>
</feature>
<evidence type="ECO:0000313" key="12">
    <source>
        <dbReference type="Proteomes" id="UP001595799"/>
    </source>
</evidence>
<dbReference type="PANTHER" id="PTHR43692">
    <property type="entry name" value="UDP-N-ACETYLMURAMOYLALANINE--D-GLUTAMATE LIGASE"/>
    <property type="match status" value="1"/>
</dbReference>